<dbReference type="RefSeq" id="WP_117492552.1">
    <property type="nucleotide sequence ID" value="NZ_QVIG01000002.1"/>
</dbReference>
<dbReference type="InterPro" id="IPR030678">
    <property type="entry name" value="Peptide/Ni-bd"/>
</dbReference>
<keyword evidence="4" id="KW-1185">Reference proteome</keyword>
<dbReference type="GO" id="GO:0042597">
    <property type="term" value="C:periplasmic space"/>
    <property type="evidence" value="ECO:0007669"/>
    <property type="project" value="UniProtKB-ARBA"/>
</dbReference>
<comment type="caution">
    <text evidence="3">The sequence shown here is derived from an EMBL/GenBank/DDBJ whole genome shotgun (WGS) entry which is preliminary data.</text>
</comment>
<evidence type="ECO:0000259" key="2">
    <source>
        <dbReference type="Pfam" id="PF00496"/>
    </source>
</evidence>
<accession>A0A372ZL69</accession>
<evidence type="ECO:0000313" key="4">
    <source>
        <dbReference type="Proteomes" id="UP000263377"/>
    </source>
</evidence>
<dbReference type="Proteomes" id="UP000263377">
    <property type="component" value="Unassembled WGS sequence"/>
</dbReference>
<dbReference type="InterPro" id="IPR039424">
    <property type="entry name" value="SBP_5"/>
</dbReference>
<dbReference type="GO" id="GO:1904680">
    <property type="term" value="F:peptide transmembrane transporter activity"/>
    <property type="evidence" value="ECO:0007669"/>
    <property type="project" value="TreeGrafter"/>
</dbReference>
<dbReference type="AlphaFoldDB" id="A0A372ZL69"/>
<dbReference type="CDD" id="cd08506">
    <property type="entry name" value="PBP2_clavulanate_OppA2"/>
    <property type="match status" value="1"/>
</dbReference>
<dbReference type="Gene3D" id="3.40.190.10">
    <property type="entry name" value="Periplasmic binding protein-like II"/>
    <property type="match status" value="1"/>
</dbReference>
<keyword evidence="1" id="KW-0732">Signal</keyword>
<protein>
    <submittedName>
        <fullName evidence="3">ABC transporter substrate-binding protein</fullName>
    </submittedName>
</protein>
<feature type="chain" id="PRO_5038926277" evidence="1">
    <location>
        <begin position="25"/>
        <end position="585"/>
    </location>
</feature>
<gene>
    <name evidence="3" type="ORF">DR950_38635</name>
</gene>
<sequence>MRWTRPSLAVIATALLATSCSAGAGSTTGSGGAGASAKETSPLTAVLGSEQESAGPAPAVPGARAGGTVNVYNSVEFRHLDPQKVYAGATYNASLLWGRQLTQYQVVDGKAKLVGDLATDTGTPADGGRTWTYKLKQGVAWEDGQPITAQDVKYGIERTFGKGYEVGPPYWPQWLTGEAGYEAARTKYAGPQAGDLDAIETPDERTIVFHFPQPQADVPYMAAQSSSSPVRRDKDTGTDYDRLPFATGPYKIVEHVQNTRMVLERNPAWKPETDPIRSQYPEKFVFTYGKEALNLNQEILSGRDGGANATTAADTLSAELYQTTDTDPKAKELVVSGRQGAFVTQLMINNQRVSDVEVRKALHLAYPRQQARQVQGGARTGELATTLSSPALIDWQKYDLYPVKPEGDPEAAKAQLAKAKQAPGSLTYAYRNTPTGQRVAQVLVEGFGKAGITVVPKPIDPKAFLDEVHRDGAPYDLFEETSSVDWPTPSTLIPFSFDGRAGSDINSALYRNPEVDKEIDRINQIGEPRAKAKELYALEQTVMKDMPVLPFAYPTVNQLRGSNVGGAFIHPIYGTVSLAWLYLKS</sequence>
<dbReference type="InterPro" id="IPR000914">
    <property type="entry name" value="SBP_5_dom"/>
</dbReference>
<evidence type="ECO:0000256" key="1">
    <source>
        <dbReference type="SAM" id="SignalP"/>
    </source>
</evidence>
<dbReference type="Gene3D" id="3.10.105.10">
    <property type="entry name" value="Dipeptide-binding Protein, Domain 3"/>
    <property type="match status" value="1"/>
</dbReference>
<dbReference type="PIRSF" id="PIRSF002741">
    <property type="entry name" value="MppA"/>
    <property type="match status" value="1"/>
</dbReference>
<dbReference type="EMBL" id="QVIG01000002">
    <property type="protein sequence ID" value="RGD56202.1"/>
    <property type="molecule type" value="Genomic_DNA"/>
</dbReference>
<dbReference type="PROSITE" id="PS51257">
    <property type="entry name" value="PROKAR_LIPOPROTEIN"/>
    <property type="match status" value="1"/>
</dbReference>
<feature type="signal peptide" evidence="1">
    <location>
        <begin position="1"/>
        <end position="24"/>
    </location>
</feature>
<dbReference type="SUPFAM" id="SSF53850">
    <property type="entry name" value="Periplasmic binding protein-like II"/>
    <property type="match status" value="1"/>
</dbReference>
<dbReference type="PANTHER" id="PTHR30290">
    <property type="entry name" value="PERIPLASMIC BINDING COMPONENT OF ABC TRANSPORTER"/>
    <property type="match status" value="1"/>
</dbReference>
<dbReference type="GO" id="GO:0015833">
    <property type="term" value="P:peptide transport"/>
    <property type="evidence" value="ECO:0007669"/>
    <property type="project" value="TreeGrafter"/>
</dbReference>
<proteinExistence type="predicted"/>
<evidence type="ECO:0000313" key="3">
    <source>
        <dbReference type="EMBL" id="RGD56202.1"/>
    </source>
</evidence>
<dbReference type="Pfam" id="PF00496">
    <property type="entry name" value="SBP_bac_5"/>
    <property type="match status" value="1"/>
</dbReference>
<feature type="domain" description="Solute-binding protein family 5" evidence="2">
    <location>
        <begin position="112"/>
        <end position="498"/>
    </location>
</feature>
<reference evidence="3 4" key="1">
    <citation type="submission" date="2018-08" db="EMBL/GenBank/DDBJ databases">
        <title>Diversity &amp; Physiological Properties of Lignin-Decomposing Actinobacteria from Soil.</title>
        <authorList>
            <person name="Roh S.G."/>
            <person name="Kim S.B."/>
        </authorList>
    </citation>
    <scope>NUCLEOTIDE SEQUENCE [LARGE SCALE GENOMIC DNA]</scope>
    <source>
        <strain evidence="3 4">MMS17-GH009</strain>
    </source>
</reference>
<dbReference type="PANTHER" id="PTHR30290:SF83">
    <property type="entry name" value="ABC TRANSPORTER SUBSTRATE-BINDING PROTEIN"/>
    <property type="match status" value="1"/>
</dbReference>
<dbReference type="GO" id="GO:0043190">
    <property type="term" value="C:ATP-binding cassette (ABC) transporter complex"/>
    <property type="evidence" value="ECO:0007669"/>
    <property type="project" value="InterPro"/>
</dbReference>
<organism evidence="3 4">
    <name type="scientific">Kitasatospora xanthocidica</name>
    <dbReference type="NCBI Taxonomy" id="83382"/>
    <lineage>
        <taxon>Bacteria</taxon>
        <taxon>Bacillati</taxon>
        <taxon>Actinomycetota</taxon>
        <taxon>Actinomycetes</taxon>
        <taxon>Kitasatosporales</taxon>
        <taxon>Streptomycetaceae</taxon>
        <taxon>Kitasatospora</taxon>
    </lineage>
</organism>
<name>A0A372ZL69_9ACTN</name>